<dbReference type="EMBL" id="MIPT01000001">
    <property type="protein sequence ID" value="OHT18679.1"/>
    <property type="molecule type" value="Genomic_DNA"/>
</dbReference>
<accession>A0A1S1H8X7</accession>
<evidence type="ECO:0000256" key="1">
    <source>
        <dbReference type="ARBA" id="ARBA00022505"/>
    </source>
</evidence>
<keyword evidence="7" id="KW-1185">Reference proteome</keyword>
<feature type="domain" description="CO dehydrogenase flavoprotein C-terminal" evidence="5">
    <location>
        <begin position="91"/>
        <end position="203"/>
    </location>
</feature>
<dbReference type="Pfam" id="PF02738">
    <property type="entry name" value="MoCoBD_1"/>
    <property type="match status" value="1"/>
</dbReference>
<dbReference type="GO" id="GO:0004854">
    <property type="term" value="F:xanthine dehydrogenase activity"/>
    <property type="evidence" value="ECO:0007669"/>
    <property type="project" value="UniProtKB-EC"/>
</dbReference>
<reference evidence="6 7" key="1">
    <citation type="submission" date="2016-09" db="EMBL/GenBank/DDBJ databases">
        <title>Metabolic pathway, cell adaptation mechanisms and a novel monoxygenase revealed through proteogenomic-transcription analysis of a Sphingomonas haloaromaticamans strain degrading the fungicide ortho-phenylphenol.</title>
        <authorList>
            <person name="Perruchon C."/>
            <person name="Papadopoulou E.S."/>
            <person name="Rousidou C."/>
            <person name="Vasileiadis S."/>
            <person name="Tanou G."/>
            <person name="Amoutzias G."/>
            <person name="Molassiotis A."/>
            <person name="Karpouzas D.G."/>
        </authorList>
    </citation>
    <scope>NUCLEOTIDE SEQUENCE [LARGE SCALE GENOMIC DNA]</scope>
    <source>
        <strain evidence="6 7">P3</strain>
    </source>
</reference>
<gene>
    <name evidence="6" type="primary">xdhA_2</name>
    <name evidence="6" type="ORF">BHE75_00653</name>
</gene>
<dbReference type="SUPFAM" id="SSF54665">
    <property type="entry name" value="CO dehydrogenase molybdoprotein N-domain-like"/>
    <property type="match status" value="1"/>
</dbReference>
<dbReference type="SUPFAM" id="SSF56003">
    <property type="entry name" value="Molybdenum cofactor-binding domain"/>
    <property type="match status" value="1"/>
</dbReference>
<dbReference type="PIRSF" id="PIRSF000127">
    <property type="entry name" value="Xanthine_DH"/>
    <property type="match status" value="1"/>
</dbReference>
<proteinExistence type="predicted"/>
<dbReference type="InterPro" id="IPR005107">
    <property type="entry name" value="CO_DH_flav_C"/>
</dbReference>
<dbReference type="InterPro" id="IPR016208">
    <property type="entry name" value="Ald_Oxase/xanthine_DH-like"/>
</dbReference>
<dbReference type="SMART" id="SM01092">
    <property type="entry name" value="CO_deh_flav_C"/>
    <property type="match status" value="1"/>
</dbReference>
<dbReference type="InterPro" id="IPR046867">
    <property type="entry name" value="AldOxase/xan_DH_MoCoBD2"/>
</dbReference>
<keyword evidence="1" id="KW-0500">Molybdenum</keyword>
<evidence type="ECO:0000313" key="7">
    <source>
        <dbReference type="Proteomes" id="UP000179467"/>
    </source>
</evidence>
<dbReference type="Gene3D" id="3.30.390.50">
    <property type="entry name" value="CO dehydrogenase flavoprotein, C-terminal domain"/>
    <property type="match status" value="1"/>
</dbReference>
<dbReference type="SMART" id="SM01008">
    <property type="entry name" value="Ald_Xan_dh_C"/>
    <property type="match status" value="1"/>
</dbReference>
<dbReference type="InterPro" id="IPR008274">
    <property type="entry name" value="AldOxase/xan_DH_MoCoBD1"/>
</dbReference>
<dbReference type="Gene3D" id="3.30.365.10">
    <property type="entry name" value="Aldehyde oxidase/xanthine dehydrogenase, molybdopterin binding domain"/>
    <property type="match status" value="4"/>
</dbReference>
<dbReference type="GO" id="GO:0005506">
    <property type="term" value="F:iron ion binding"/>
    <property type="evidence" value="ECO:0007669"/>
    <property type="project" value="InterPro"/>
</dbReference>
<evidence type="ECO:0000259" key="4">
    <source>
        <dbReference type="SMART" id="SM01008"/>
    </source>
</evidence>
<dbReference type="Pfam" id="PF03450">
    <property type="entry name" value="CO_deh_flav_C"/>
    <property type="match status" value="1"/>
</dbReference>
<name>A0A1S1H8X7_9SPHN</name>
<evidence type="ECO:0000259" key="5">
    <source>
        <dbReference type="SMART" id="SM01092"/>
    </source>
</evidence>
<dbReference type="AlphaFoldDB" id="A0A1S1H8X7"/>
<comment type="caution">
    <text evidence="6">The sequence shown here is derived from an EMBL/GenBank/DDBJ whole genome shotgun (WGS) entry which is preliminary data.</text>
</comment>
<keyword evidence="2 6" id="KW-0560">Oxidoreductase</keyword>
<dbReference type="Gene3D" id="3.90.1170.50">
    <property type="entry name" value="Aldehyde oxidase/xanthine dehydrogenase, a/b hammerhead"/>
    <property type="match status" value="1"/>
</dbReference>
<organism evidence="6 7">
    <name type="scientific">Edaphosphingomonas haloaromaticamans</name>
    <dbReference type="NCBI Taxonomy" id="653954"/>
    <lineage>
        <taxon>Bacteria</taxon>
        <taxon>Pseudomonadati</taxon>
        <taxon>Pseudomonadota</taxon>
        <taxon>Alphaproteobacteria</taxon>
        <taxon>Sphingomonadales</taxon>
        <taxon>Rhizorhabdaceae</taxon>
        <taxon>Edaphosphingomonas</taxon>
    </lineage>
</organism>
<dbReference type="Pfam" id="PF20256">
    <property type="entry name" value="MoCoBD_2"/>
    <property type="match status" value="1"/>
</dbReference>
<dbReference type="EC" id="1.17.1.4" evidence="6"/>
<protein>
    <submittedName>
        <fullName evidence="6">Xanthine dehydrogenase molybdenum-binding subunit</fullName>
        <ecNumber evidence="6">1.17.1.4</ecNumber>
    </submittedName>
</protein>
<dbReference type="PANTHER" id="PTHR11908">
    <property type="entry name" value="XANTHINE DEHYDROGENASE"/>
    <property type="match status" value="1"/>
</dbReference>
<dbReference type="InterPro" id="IPR036683">
    <property type="entry name" value="CO_DH_flav_C_dom_sf"/>
</dbReference>
<dbReference type="InterPro" id="IPR037165">
    <property type="entry name" value="AldOxase/xan_DH_Mopterin-bd_sf"/>
</dbReference>
<dbReference type="InterPro" id="IPR000674">
    <property type="entry name" value="Ald_Oxase/Xan_DH_a/b"/>
</dbReference>
<feature type="domain" description="Aldehyde oxidase/xanthine dehydrogenase a/b hammerhead" evidence="4">
    <location>
        <begin position="258"/>
        <end position="383"/>
    </location>
</feature>
<evidence type="ECO:0000313" key="6">
    <source>
        <dbReference type="EMBL" id="OHT18679.1"/>
    </source>
</evidence>
<dbReference type="SUPFAM" id="SSF55447">
    <property type="entry name" value="CO dehydrogenase flavoprotein C-terminal domain-like"/>
    <property type="match status" value="1"/>
</dbReference>
<dbReference type="InterPro" id="IPR036856">
    <property type="entry name" value="Ald_Oxase/Xan_DH_a/b_sf"/>
</dbReference>
<dbReference type="Proteomes" id="UP000179467">
    <property type="component" value="Unassembled WGS sequence"/>
</dbReference>
<dbReference type="FunFam" id="3.30.365.10:FF:000001">
    <property type="entry name" value="Xanthine dehydrogenase oxidase"/>
    <property type="match status" value="1"/>
</dbReference>
<evidence type="ECO:0000256" key="3">
    <source>
        <dbReference type="ARBA" id="ARBA00053029"/>
    </source>
</evidence>
<sequence>MLVLHNIHGDTPFPSDFVTTLFALDAEVEYYEIVLQPDGSAQAVKQSSTLEAMVQKIVANPPPSEQSQNLRRYILMSYSVPLSKDNGVVLSQKVALREVNSHAIVNAATNLSFGDGLNVATARLIFGNIASFPWRASRTESALQGNELSLDLISKLCSILDEEVRAALAQWQDAFANVPDEGFTDNYKASSAVSMFYKAMLNALVKRGGKVPPHLESAGNEYWGNWPSSTGRQYYTVQDFKKPVSQPYIKGTALAQCSGQTHYTQEIAPPPRTLYAGVVQANAALGKAAFKRPGDLDATLTMDDLSEYLREQFPEFVSIISYSDIPKYGVNYQGIGLDQPLFADAIVLYVGQCLGLLIAETEEAALRITRLVNEQCVDVTQAEWDQPWNLPVLTLEDAIDRGSIFPDSPATAPWVMHVWKITRPHSQFDWMATEDGAPRHPDIVVAEHIDVGGISCTRIANSQRTGGQAHFYMETQAALAIPSDEGRMVVHSSTQSPLEIQQSVAMALSSHYNKVKIQTALLGGGFGGKTEQTRFVAAPTAVAARVLNRPVRLIVPRDQDTALIGKRHALYGECQIAVDDGTVDNKNKGLIRGLHLTMWADGGAYYDCSYIVSNCIQTRIDNAYMIPNFESQIDVCRTNTAPNTAMRSFGDIQGKTVLENAIDDAAAQLGIRPEEIREKNFYVRGDMAPYGQVLTACYIKEVWAYLKEKCDYDKKVSDVEDFNSKNKWRKRGISMIPVKYGSGYNFEQLKQSTAIIVANQADGSIVIHQGGVEMGQGLLTQVQQVAAYVLNIPLDLIHVESPQTDTTPNTTSSGASTGTPYSCEAVKRTAEILRKRLMDFGYQLLKDNGDDWCKAHGIDFWNYGLQGWAAEVSPPNMAPALIWQNIVNLAYVYRLGLTATFNIDIPQGDFDMPVLGFKPADKQPQIPGITPSSTDPSGVLNQFVGYTYSAACSVVEIDVLTGETKILSSDIVYDMGWSLNPALDIGQVEGAFIQGVGYLLTEELVTQSKPIAANYREGKLNTVNTWRYKIPAHVTIPLEMNVYLFPRNDPSVINIPPDDQGIFSAKEVGEPPLVLAISVFFAVKDAVRASRKERGKLALFRLDAPATPQEVRRACDVTLSDL</sequence>
<dbReference type="PANTHER" id="PTHR11908:SF132">
    <property type="entry name" value="ALDEHYDE OXIDASE 1-RELATED"/>
    <property type="match status" value="1"/>
</dbReference>
<evidence type="ECO:0000256" key="2">
    <source>
        <dbReference type="ARBA" id="ARBA00023002"/>
    </source>
</evidence>
<comment type="cofactor">
    <cofactor evidence="3">
        <name>Mo-molybdopterin cytosine dinucleotide</name>
        <dbReference type="ChEBI" id="CHEBI:71308"/>
    </cofactor>
</comment>